<evidence type="ECO:0000256" key="2">
    <source>
        <dbReference type="ARBA" id="ARBA00023026"/>
    </source>
</evidence>
<dbReference type="Proteomes" id="UP000070133">
    <property type="component" value="Unassembled WGS sequence"/>
</dbReference>
<dbReference type="AlphaFoldDB" id="A0A139HQX9"/>
<gene>
    <name evidence="4" type="ORF">AC578_9757</name>
</gene>
<dbReference type="PIRSF" id="PIRSF029958">
    <property type="entry name" value="Necrosis-inducing_protein"/>
    <property type="match status" value="1"/>
</dbReference>
<feature type="chain" id="PRO_5007806911" description="NPP1-domain-containing protein" evidence="3">
    <location>
        <begin position="17"/>
        <end position="238"/>
    </location>
</feature>
<keyword evidence="2" id="KW-0843">Virulence</keyword>
<evidence type="ECO:0000256" key="1">
    <source>
        <dbReference type="ARBA" id="ARBA00009520"/>
    </source>
</evidence>
<feature type="signal peptide" evidence="3">
    <location>
        <begin position="1"/>
        <end position="16"/>
    </location>
</feature>
<protein>
    <recommendedName>
        <fullName evidence="6">NPP1-domain-containing protein</fullName>
    </recommendedName>
</protein>
<sequence length="238" mass="25523">MLAAHYLLSFAIGAFAGPLVRRADIDSDAVVGFAQTVPDTTEGTLMLKWQPYLYVVDGCVPFPAVNEDGDTSAGLSPTGDPSGDCDSSTGQVYARAESYNDAYAIMYSWYFPKDEPSWLESLVGVGHRYDWEDVVVWLSDATEAATLLGVAASYHGDYVTSTDPDLSGDHPLIQYSTAYAILDHSTGFTSTVGGAQPLIAWDELPSVAQTALADKDWGDANVPFIDANFEANLAEAEL</sequence>
<evidence type="ECO:0000256" key="3">
    <source>
        <dbReference type="SAM" id="SignalP"/>
    </source>
</evidence>
<dbReference type="OrthoDB" id="89086at2759"/>
<dbReference type="PANTHER" id="PTHR33657">
    <property type="entry name" value="DOMAIN PROTEIN, PUTATIVE (AFU_ORTHOLOGUE AFUA_5G00600)-RELATED"/>
    <property type="match status" value="1"/>
</dbReference>
<keyword evidence="5" id="KW-1185">Reference proteome</keyword>
<dbReference type="Pfam" id="PF05630">
    <property type="entry name" value="NPP1"/>
    <property type="match status" value="1"/>
</dbReference>
<name>A0A139HQX9_9PEZI</name>
<evidence type="ECO:0008006" key="6">
    <source>
        <dbReference type="Google" id="ProtNLM"/>
    </source>
</evidence>
<dbReference type="STRING" id="321146.A0A139HQX9"/>
<dbReference type="InterPro" id="IPR008701">
    <property type="entry name" value="NPP1"/>
</dbReference>
<accession>A0A139HQX9</accession>
<proteinExistence type="inferred from homology"/>
<dbReference type="PANTHER" id="PTHR33657:SF8">
    <property type="entry name" value="DOMAIN PROTEIN, PUTATIVE (AFU_ORTHOLOGUE AFUA_5G00600)-RELATED"/>
    <property type="match status" value="1"/>
</dbReference>
<comment type="similarity">
    <text evidence="1">Belongs to the Necrosis inducing protein (NPP1) family.</text>
</comment>
<reference evidence="4 5" key="1">
    <citation type="submission" date="2015-07" db="EMBL/GenBank/DDBJ databases">
        <title>Comparative genomics of the Sigatoka disease complex on banana suggests a link between parallel evolutionary changes in Pseudocercospora fijiensis and Pseudocercospora eumusae and increased virulence on the banana host.</title>
        <authorList>
            <person name="Chang T.-C."/>
            <person name="Salvucci A."/>
            <person name="Crous P.W."/>
            <person name="Stergiopoulos I."/>
        </authorList>
    </citation>
    <scope>NUCLEOTIDE SEQUENCE [LARGE SCALE GENOMIC DNA]</scope>
    <source>
        <strain evidence="4 5">CBS 114824</strain>
    </source>
</reference>
<dbReference type="EMBL" id="LFZN01000018">
    <property type="protein sequence ID" value="KXT04809.1"/>
    <property type="molecule type" value="Genomic_DNA"/>
</dbReference>
<evidence type="ECO:0000313" key="4">
    <source>
        <dbReference type="EMBL" id="KXT04809.1"/>
    </source>
</evidence>
<evidence type="ECO:0000313" key="5">
    <source>
        <dbReference type="Proteomes" id="UP000070133"/>
    </source>
</evidence>
<comment type="caution">
    <text evidence="4">The sequence shown here is derived from an EMBL/GenBank/DDBJ whole genome shotgun (WGS) entry which is preliminary data.</text>
</comment>
<keyword evidence="3" id="KW-0732">Signal</keyword>
<organism evidence="4 5">
    <name type="scientific">Pseudocercospora eumusae</name>
    <dbReference type="NCBI Taxonomy" id="321146"/>
    <lineage>
        <taxon>Eukaryota</taxon>
        <taxon>Fungi</taxon>
        <taxon>Dikarya</taxon>
        <taxon>Ascomycota</taxon>
        <taxon>Pezizomycotina</taxon>
        <taxon>Dothideomycetes</taxon>
        <taxon>Dothideomycetidae</taxon>
        <taxon>Mycosphaerellales</taxon>
        <taxon>Mycosphaerellaceae</taxon>
        <taxon>Pseudocercospora</taxon>
    </lineage>
</organism>